<protein>
    <submittedName>
        <fullName evidence="1">Cupin domain protein</fullName>
    </submittedName>
</protein>
<proteinExistence type="predicted"/>
<dbReference type="Gene3D" id="2.60.120.10">
    <property type="entry name" value="Jelly Rolls"/>
    <property type="match status" value="1"/>
</dbReference>
<dbReference type="Proteomes" id="UP000730481">
    <property type="component" value="Unassembled WGS sequence"/>
</dbReference>
<dbReference type="EMBL" id="PVQB02000223">
    <property type="protein sequence ID" value="KAF4340773.1"/>
    <property type="molecule type" value="Genomic_DNA"/>
</dbReference>
<comment type="caution">
    <text evidence="1">The sequence shown here is derived from an EMBL/GenBank/DDBJ whole genome shotgun (WGS) entry which is preliminary data.</text>
</comment>
<dbReference type="AlphaFoldDB" id="A0A9P5AL99"/>
<evidence type="ECO:0000313" key="1">
    <source>
        <dbReference type="EMBL" id="KAF4340773.1"/>
    </source>
</evidence>
<gene>
    <name evidence="1" type="ORF">FBEOM_5295</name>
</gene>
<reference evidence="1" key="1">
    <citation type="journal article" date="2017" name="Mycologia">
        <title>Fusarium algeriense, sp. nov., a novel toxigenic crown rot pathogen of durum wheat from Algeria is nested in the Fusarium burgessii species complex.</title>
        <authorList>
            <person name="Laraba I."/>
            <person name="Keddad A."/>
            <person name="Boureghda H."/>
            <person name="Abdallah N."/>
            <person name="Vaughan M.M."/>
            <person name="Proctor R.H."/>
            <person name="Busman M."/>
            <person name="O'Donnell K."/>
        </authorList>
    </citation>
    <scope>NUCLEOTIDE SEQUENCE</scope>
    <source>
        <strain evidence="1">NRRL 25174</strain>
    </source>
</reference>
<name>A0A9P5AL99_9HYPO</name>
<keyword evidence="2" id="KW-1185">Reference proteome</keyword>
<accession>A0A9P5AL99</accession>
<dbReference type="InterPro" id="IPR014710">
    <property type="entry name" value="RmlC-like_jellyroll"/>
</dbReference>
<sequence length="178" mass="19696">MAVLGPTIGEISKNYDVIFRPDFVGAEVGEWTEHDTKIPEGMKAYYLKADTGPRYLLGSILSRPFITIAQNNGQFSITSIESSSILGGNVLKHGLSFKRVHQVYCVLDEMILVTVDGHVGQVEVGEIIFIPSGMYVTVRFQSKYVTFWSYGSGDGLEKLIEEAGGLLRVLLYLMRPGK</sequence>
<dbReference type="OrthoDB" id="2588190at2759"/>
<evidence type="ECO:0000313" key="2">
    <source>
        <dbReference type="Proteomes" id="UP000730481"/>
    </source>
</evidence>
<dbReference type="InterPro" id="IPR011051">
    <property type="entry name" value="RmlC_Cupin_sf"/>
</dbReference>
<dbReference type="SUPFAM" id="SSF51182">
    <property type="entry name" value="RmlC-like cupins"/>
    <property type="match status" value="1"/>
</dbReference>
<organism evidence="1 2">
    <name type="scientific">Fusarium beomiforme</name>
    <dbReference type="NCBI Taxonomy" id="44412"/>
    <lineage>
        <taxon>Eukaryota</taxon>
        <taxon>Fungi</taxon>
        <taxon>Dikarya</taxon>
        <taxon>Ascomycota</taxon>
        <taxon>Pezizomycotina</taxon>
        <taxon>Sordariomycetes</taxon>
        <taxon>Hypocreomycetidae</taxon>
        <taxon>Hypocreales</taxon>
        <taxon>Nectriaceae</taxon>
        <taxon>Fusarium</taxon>
        <taxon>Fusarium burgessii species complex</taxon>
    </lineage>
</organism>
<reference evidence="1" key="2">
    <citation type="submission" date="2020-02" db="EMBL/GenBank/DDBJ databases">
        <title>Identification and distribution of gene clusters putatively required for synthesis of sphingolipid metabolism inhibitors in phylogenetically diverse species of the filamentous fungus Fusarium.</title>
        <authorList>
            <person name="Kim H.-S."/>
            <person name="Busman M."/>
            <person name="Brown D.W."/>
            <person name="Divon H."/>
            <person name="Uhlig S."/>
            <person name="Proctor R.H."/>
        </authorList>
    </citation>
    <scope>NUCLEOTIDE SEQUENCE</scope>
    <source>
        <strain evidence="1">NRRL 25174</strain>
    </source>
</reference>